<sequence length="293" mass="32452">MKTWLTLALLAATSAQAVTITHVAGTTELKSTPKRIVALEYNYQDALLKLGIKPVGVADHGAGPLPHLAKGLKNVPSVGLLAEPSLEKIMALKPDLILADAERHKAIYEQLNRIAPTIMFNTYYGTYKDQLEQFSVVAKIVGKESLAKTALNDNQRIFQKAKILTRPETFVTGVMTPTDFWVHTDKSFVGSLLQDLGLKTPVSNPQNTQYKITLENLIAYNPDALVIMINPGDEALWKEWQKNPLYQNLKAVKNKKVYTFSRELWAKGRGIQGINLILQQATTSGLLTGKTQK</sequence>
<dbReference type="AlphaFoldDB" id="A0A511MX16"/>
<keyword evidence="8" id="KW-1185">Reference proteome</keyword>
<evidence type="ECO:0000256" key="1">
    <source>
        <dbReference type="ARBA" id="ARBA00004196"/>
    </source>
</evidence>
<organism evidence="7 8">
    <name type="scientific">Deinococcus cellulosilyticus (strain DSM 18568 / NBRC 106333 / KACC 11606 / 5516J-15)</name>
    <dbReference type="NCBI Taxonomy" id="1223518"/>
    <lineage>
        <taxon>Bacteria</taxon>
        <taxon>Thermotogati</taxon>
        <taxon>Deinococcota</taxon>
        <taxon>Deinococci</taxon>
        <taxon>Deinococcales</taxon>
        <taxon>Deinococcaceae</taxon>
        <taxon>Deinococcus</taxon>
    </lineage>
</organism>
<evidence type="ECO:0000259" key="6">
    <source>
        <dbReference type="PROSITE" id="PS50983"/>
    </source>
</evidence>
<keyword evidence="3" id="KW-0813">Transport</keyword>
<protein>
    <submittedName>
        <fullName evidence="7">Fe(3+)-citrate-binding protein YfmC</fullName>
    </submittedName>
</protein>
<feature type="chain" id="PRO_5021849859" evidence="5">
    <location>
        <begin position="18"/>
        <end position="293"/>
    </location>
</feature>
<keyword evidence="4 5" id="KW-0732">Signal</keyword>
<feature type="signal peptide" evidence="5">
    <location>
        <begin position="1"/>
        <end position="17"/>
    </location>
</feature>
<dbReference type="PANTHER" id="PTHR30532">
    <property type="entry name" value="IRON III DICITRATE-BINDING PERIPLASMIC PROTEIN"/>
    <property type="match status" value="1"/>
</dbReference>
<dbReference type="OrthoDB" id="9793175at2"/>
<dbReference type="GO" id="GO:0030288">
    <property type="term" value="C:outer membrane-bounded periplasmic space"/>
    <property type="evidence" value="ECO:0007669"/>
    <property type="project" value="TreeGrafter"/>
</dbReference>
<dbReference type="PANTHER" id="PTHR30532:SF29">
    <property type="entry name" value="FE(3+) DICITRATE-BINDING PERIPLASMIC PROTEIN"/>
    <property type="match status" value="1"/>
</dbReference>
<feature type="domain" description="Fe/B12 periplasmic-binding" evidence="6">
    <location>
        <begin position="35"/>
        <end position="290"/>
    </location>
</feature>
<reference evidence="7 8" key="1">
    <citation type="submission" date="2019-07" db="EMBL/GenBank/DDBJ databases">
        <title>Whole genome shotgun sequence of Deinococcus cellulosilyticus NBRC 106333.</title>
        <authorList>
            <person name="Hosoyama A."/>
            <person name="Uohara A."/>
            <person name="Ohji S."/>
            <person name="Ichikawa N."/>
        </authorList>
    </citation>
    <scope>NUCLEOTIDE SEQUENCE [LARGE SCALE GENOMIC DNA]</scope>
    <source>
        <strain evidence="7 8">NBRC 106333</strain>
    </source>
</reference>
<dbReference type="Proteomes" id="UP000321306">
    <property type="component" value="Unassembled WGS sequence"/>
</dbReference>
<dbReference type="Pfam" id="PF01497">
    <property type="entry name" value="Peripla_BP_2"/>
    <property type="match status" value="1"/>
</dbReference>
<evidence type="ECO:0000256" key="5">
    <source>
        <dbReference type="SAM" id="SignalP"/>
    </source>
</evidence>
<dbReference type="Gene3D" id="3.40.50.1980">
    <property type="entry name" value="Nitrogenase molybdenum iron protein domain"/>
    <property type="match status" value="2"/>
</dbReference>
<dbReference type="CDD" id="cd01146">
    <property type="entry name" value="FhuD"/>
    <property type="match status" value="1"/>
</dbReference>
<dbReference type="RefSeq" id="WP_146881816.1">
    <property type="nucleotide sequence ID" value="NZ_BJXB01000001.1"/>
</dbReference>
<evidence type="ECO:0000256" key="3">
    <source>
        <dbReference type="ARBA" id="ARBA00022448"/>
    </source>
</evidence>
<evidence type="ECO:0000256" key="4">
    <source>
        <dbReference type="ARBA" id="ARBA00022729"/>
    </source>
</evidence>
<dbReference type="GO" id="GO:1901678">
    <property type="term" value="P:iron coordination entity transport"/>
    <property type="evidence" value="ECO:0007669"/>
    <property type="project" value="UniProtKB-ARBA"/>
</dbReference>
<dbReference type="PROSITE" id="PS50983">
    <property type="entry name" value="FE_B12_PBP"/>
    <property type="match status" value="1"/>
</dbReference>
<dbReference type="InterPro" id="IPR051313">
    <property type="entry name" value="Bact_iron-sidero_bind"/>
</dbReference>
<evidence type="ECO:0000313" key="7">
    <source>
        <dbReference type="EMBL" id="GEM44676.1"/>
    </source>
</evidence>
<proteinExistence type="inferred from homology"/>
<comment type="subcellular location">
    <subcellularLocation>
        <location evidence="1">Cell envelope</location>
    </subcellularLocation>
</comment>
<evidence type="ECO:0000256" key="2">
    <source>
        <dbReference type="ARBA" id="ARBA00008814"/>
    </source>
</evidence>
<dbReference type="SUPFAM" id="SSF53807">
    <property type="entry name" value="Helical backbone' metal receptor"/>
    <property type="match status" value="1"/>
</dbReference>
<evidence type="ECO:0000313" key="8">
    <source>
        <dbReference type="Proteomes" id="UP000321306"/>
    </source>
</evidence>
<accession>A0A511MX16</accession>
<dbReference type="EMBL" id="BJXB01000001">
    <property type="protein sequence ID" value="GEM44676.1"/>
    <property type="molecule type" value="Genomic_DNA"/>
</dbReference>
<comment type="similarity">
    <text evidence="2">Belongs to the bacterial solute-binding protein 8 family.</text>
</comment>
<comment type="caution">
    <text evidence="7">The sequence shown here is derived from an EMBL/GenBank/DDBJ whole genome shotgun (WGS) entry which is preliminary data.</text>
</comment>
<dbReference type="InterPro" id="IPR002491">
    <property type="entry name" value="ABC_transptr_periplasmic_BD"/>
</dbReference>
<gene>
    <name evidence="7" type="primary">yfmC</name>
    <name evidence="7" type="ORF">DC3_03110</name>
</gene>
<name>A0A511MX16_DEIC1</name>